<name>A0A934QUH6_9PSEU</name>
<keyword evidence="2" id="KW-1185">Reference proteome</keyword>
<gene>
    <name evidence="1" type="ORF">JHE00_29485</name>
</gene>
<dbReference type="Proteomes" id="UP000635245">
    <property type="component" value="Unassembled WGS sequence"/>
</dbReference>
<comment type="caution">
    <text evidence="1">The sequence shown here is derived from an EMBL/GenBank/DDBJ whole genome shotgun (WGS) entry which is preliminary data.</text>
</comment>
<evidence type="ECO:0000313" key="2">
    <source>
        <dbReference type="Proteomes" id="UP000635245"/>
    </source>
</evidence>
<sequence length="109" mass="10354">MTGGAELDQAATGAAMAELRAAGEAFVSGWAEADASIATLAGTLGGGPVGQAFLSTYRPGAEAVSSSAAEGSALPGQYADIGRRCVADYLGADAAGAVALETAGGDGTS</sequence>
<proteinExistence type="predicted"/>
<accession>A0A934QUH6</accession>
<dbReference type="EMBL" id="JAENJH010000010">
    <property type="protein sequence ID" value="MBK1788482.1"/>
    <property type="molecule type" value="Genomic_DNA"/>
</dbReference>
<protein>
    <submittedName>
        <fullName evidence="1">Uncharacterized protein</fullName>
    </submittedName>
</protein>
<evidence type="ECO:0000313" key="1">
    <source>
        <dbReference type="EMBL" id="MBK1788482.1"/>
    </source>
</evidence>
<dbReference type="RefSeq" id="WP_200324425.1">
    <property type="nucleotide sequence ID" value="NZ_JAENJH010000010.1"/>
</dbReference>
<organism evidence="1 2">
    <name type="scientific">Prauserella cavernicola</name>
    <dbReference type="NCBI Taxonomy" id="2800127"/>
    <lineage>
        <taxon>Bacteria</taxon>
        <taxon>Bacillati</taxon>
        <taxon>Actinomycetota</taxon>
        <taxon>Actinomycetes</taxon>
        <taxon>Pseudonocardiales</taxon>
        <taxon>Pseudonocardiaceae</taxon>
        <taxon>Prauserella</taxon>
    </lineage>
</organism>
<dbReference type="AlphaFoldDB" id="A0A934QUH6"/>
<reference evidence="1" key="1">
    <citation type="submission" date="2020-12" db="EMBL/GenBank/DDBJ databases">
        <title>Prauserella sp. ASG 168, a novel actinomycete isolated from cave rock.</title>
        <authorList>
            <person name="Suriyachadkun C."/>
        </authorList>
    </citation>
    <scope>NUCLEOTIDE SEQUENCE</scope>
    <source>
        <strain evidence="1">ASG 168</strain>
    </source>
</reference>